<evidence type="ECO:0000313" key="8">
    <source>
        <dbReference type="EMBL" id="QIV95746.1"/>
    </source>
</evidence>
<dbReference type="InterPro" id="IPR002376">
    <property type="entry name" value="Formyl_transf_N"/>
</dbReference>
<gene>
    <name evidence="6 8" type="primary">purN</name>
    <name evidence="8" type="ORF">E4K63_02425</name>
</gene>
<evidence type="ECO:0000313" key="9">
    <source>
        <dbReference type="Proteomes" id="UP000502004"/>
    </source>
</evidence>
<sequence length="196" mass="22049">MSKLKLVILGSTRGSNMQAIIDTIATKQVDANIELVISNKKEAYILQRAKEHNISNKFLSAKGLDRGQYDQLLIQEIKSYNPDLILLIGFMRILGKDFIDYFRGKILNIHPSLLPKHSGLMDLAVHQSVIDAKEIKSGCTIHQVTEDVDGGQVVLQLGCDVLAIDTAETLKERVQKLESKAWVEVIKNWRKNNKNL</sequence>
<dbReference type="HAMAP" id="MF_01930">
    <property type="entry name" value="PurN"/>
    <property type="match status" value="1"/>
</dbReference>
<dbReference type="EMBL" id="CP038241">
    <property type="protein sequence ID" value="QIV95746.1"/>
    <property type="molecule type" value="Genomic_DNA"/>
</dbReference>
<feature type="active site" description="Proton donor" evidence="6">
    <location>
        <position position="110"/>
    </location>
</feature>
<comment type="pathway">
    <text evidence="1 6">Purine metabolism; IMP biosynthesis via de novo pathway; N(2)-formyl-N(1)-(5-phospho-D-ribosyl)glycinamide from N(1)-(5-phospho-D-ribosyl)glycinamide (10-formyl THF route): step 1/1.</text>
</comment>
<keyword evidence="3 6" id="KW-0658">Purine biosynthesis</keyword>
<dbReference type="PANTHER" id="PTHR43369:SF2">
    <property type="entry name" value="PHOSPHORIBOSYLGLYCINAMIDE FORMYLTRANSFERASE"/>
    <property type="match status" value="1"/>
</dbReference>
<dbReference type="KEGG" id="aii:E4K63_02425"/>
<organism evidence="8 9">
    <name type="scientific">Allofrancisella inopinata</name>
    <dbReference type="NCBI Taxonomy" id="1085647"/>
    <lineage>
        <taxon>Bacteria</taxon>
        <taxon>Pseudomonadati</taxon>
        <taxon>Pseudomonadota</taxon>
        <taxon>Gammaproteobacteria</taxon>
        <taxon>Thiotrichales</taxon>
        <taxon>Francisellaceae</taxon>
        <taxon>Allofrancisella</taxon>
    </lineage>
</organism>
<feature type="binding site" evidence="6">
    <location>
        <begin position="91"/>
        <end position="94"/>
    </location>
    <ligand>
        <name>(6R)-10-formyltetrahydrofolate</name>
        <dbReference type="ChEBI" id="CHEBI:195366"/>
    </ligand>
</feature>
<dbReference type="InterPro" id="IPR001555">
    <property type="entry name" value="GART_AS"/>
</dbReference>
<evidence type="ECO:0000256" key="6">
    <source>
        <dbReference type="HAMAP-Rule" id="MF_01930"/>
    </source>
</evidence>
<evidence type="ECO:0000259" key="7">
    <source>
        <dbReference type="Pfam" id="PF00551"/>
    </source>
</evidence>
<dbReference type="AlphaFoldDB" id="A0AAE7CQE2"/>
<dbReference type="PROSITE" id="PS00373">
    <property type="entry name" value="GART"/>
    <property type="match status" value="1"/>
</dbReference>
<keyword evidence="9" id="KW-1185">Reference proteome</keyword>
<comment type="similarity">
    <text evidence="4 6">Belongs to the GART family.</text>
</comment>
<evidence type="ECO:0000256" key="1">
    <source>
        <dbReference type="ARBA" id="ARBA00005054"/>
    </source>
</evidence>
<comment type="function">
    <text evidence="6">Catalyzes the transfer of a formyl group from 10-formyltetrahydrofolate to 5-phospho-ribosyl-glycinamide (GAR), producing 5-phospho-ribosyl-N-formylglycinamide (FGAR) and tetrahydrofolate.</text>
</comment>
<dbReference type="Proteomes" id="UP000502004">
    <property type="component" value="Chromosome"/>
</dbReference>
<dbReference type="InterPro" id="IPR036477">
    <property type="entry name" value="Formyl_transf_N_sf"/>
</dbReference>
<dbReference type="EC" id="2.1.2.2" evidence="6"/>
<dbReference type="PANTHER" id="PTHR43369">
    <property type="entry name" value="PHOSPHORIBOSYLGLYCINAMIDE FORMYLTRANSFERASE"/>
    <property type="match status" value="1"/>
</dbReference>
<feature type="binding site" evidence="6">
    <location>
        <position position="66"/>
    </location>
    <ligand>
        <name>(6R)-10-formyltetrahydrofolate</name>
        <dbReference type="ChEBI" id="CHEBI:195366"/>
    </ligand>
</feature>
<dbReference type="GO" id="GO:0004644">
    <property type="term" value="F:phosphoribosylglycinamide formyltransferase activity"/>
    <property type="evidence" value="ECO:0007669"/>
    <property type="project" value="UniProtKB-UniRule"/>
</dbReference>
<evidence type="ECO:0000256" key="3">
    <source>
        <dbReference type="ARBA" id="ARBA00022755"/>
    </source>
</evidence>
<proteinExistence type="inferred from homology"/>
<dbReference type="Pfam" id="PF00551">
    <property type="entry name" value="Formyl_trans_N"/>
    <property type="match status" value="1"/>
</dbReference>
<evidence type="ECO:0000256" key="5">
    <source>
        <dbReference type="ARBA" id="ARBA00047664"/>
    </source>
</evidence>
<accession>A0AAE7CQE2</accession>
<comment type="catalytic activity">
    <reaction evidence="5 6">
        <text>N(1)-(5-phospho-beta-D-ribosyl)glycinamide + (6R)-10-formyltetrahydrofolate = N(2)-formyl-N(1)-(5-phospho-beta-D-ribosyl)glycinamide + (6S)-5,6,7,8-tetrahydrofolate + H(+)</text>
        <dbReference type="Rhea" id="RHEA:15053"/>
        <dbReference type="ChEBI" id="CHEBI:15378"/>
        <dbReference type="ChEBI" id="CHEBI:57453"/>
        <dbReference type="ChEBI" id="CHEBI:143788"/>
        <dbReference type="ChEBI" id="CHEBI:147286"/>
        <dbReference type="ChEBI" id="CHEBI:195366"/>
        <dbReference type="EC" id="2.1.2.2"/>
    </reaction>
</comment>
<dbReference type="GO" id="GO:0006189">
    <property type="term" value="P:'de novo' IMP biosynthetic process"/>
    <property type="evidence" value="ECO:0007669"/>
    <property type="project" value="UniProtKB-UniRule"/>
</dbReference>
<dbReference type="CDD" id="cd08645">
    <property type="entry name" value="FMT_core_GART"/>
    <property type="match status" value="1"/>
</dbReference>
<dbReference type="NCBIfam" id="TIGR00639">
    <property type="entry name" value="PurN"/>
    <property type="match status" value="1"/>
</dbReference>
<dbReference type="InterPro" id="IPR004607">
    <property type="entry name" value="GART"/>
</dbReference>
<feature type="domain" description="Formyl transferase N-terminal" evidence="7">
    <location>
        <begin position="5"/>
        <end position="186"/>
    </location>
</feature>
<dbReference type="RefSeq" id="WP_133942417.1">
    <property type="nucleotide sequence ID" value="NZ_CP038241.1"/>
</dbReference>
<dbReference type="SUPFAM" id="SSF53328">
    <property type="entry name" value="Formyltransferase"/>
    <property type="match status" value="1"/>
</dbReference>
<name>A0AAE7CQE2_9GAMM</name>
<dbReference type="Gene3D" id="3.40.50.170">
    <property type="entry name" value="Formyl transferase, N-terminal domain"/>
    <property type="match status" value="1"/>
</dbReference>
<evidence type="ECO:0000256" key="4">
    <source>
        <dbReference type="ARBA" id="ARBA00038440"/>
    </source>
</evidence>
<dbReference type="GO" id="GO:0005737">
    <property type="term" value="C:cytoplasm"/>
    <property type="evidence" value="ECO:0007669"/>
    <property type="project" value="TreeGrafter"/>
</dbReference>
<evidence type="ECO:0000256" key="2">
    <source>
        <dbReference type="ARBA" id="ARBA00022679"/>
    </source>
</evidence>
<feature type="binding site" evidence="6">
    <location>
        <begin position="14"/>
        <end position="16"/>
    </location>
    <ligand>
        <name>N(1)-(5-phospho-beta-D-ribosyl)glycinamide</name>
        <dbReference type="ChEBI" id="CHEBI:143788"/>
    </ligand>
</feature>
<feature type="binding site" evidence="6">
    <location>
        <position position="108"/>
    </location>
    <ligand>
        <name>(6R)-10-formyltetrahydrofolate</name>
        <dbReference type="ChEBI" id="CHEBI:195366"/>
    </ligand>
</feature>
<reference evidence="8 9" key="1">
    <citation type="submission" date="2019-03" db="EMBL/GenBank/DDBJ databases">
        <title>Complete Genome Sequence of Allofrancisella inopinata Strain SYSU YG23 Isolated from Water-Cooling Systems in China.</title>
        <authorList>
            <person name="Ohrman C."/>
            <person name="Uneklint I."/>
            <person name="Sjodin A."/>
        </authorList>
    </citation>
    <scope>NUCLEOTIDE SEQUENCE [LARGE SCALE GENOMIC DNA]</scope>
    <source>
        <strain evidence="8 9">SYSU YG23</strain>
    </source>
</reference>
<protein>
    <recommendedName>
        <fullName evidence="6">Phosphoribosylglycinamide formyltransferase</fullName>
        <ecNumber evidence="6">2.1.2.2</ecNumber>
    </recommendedName>
    <alternativeName>
        <fullName evidence="6">5'-phosphoribosylglycinamide transformylase</fullName>
    </alternativeName>
    <alternativeName>
        <fullName evidence="6">GAR transformylase</fullName>
        <shortName evidence="6">GART</shortName>
    </alternativeName>
</protein>
<keyword evidence="2 6" id="KW-0808">Transferase</keyword>
<feature type="site" description="Raises pKa of active site His" evidence="6">
    <location>
        <position position="149"/>
    </location>
</feature>